<name>A0ABV3FCY0_9NOCA</name>
<evidence type="ECO:0000259" key="3">
    <source>
        <dbReference type="PROSITE" id="PS50977"/>
    </source>
</evidence>
<keyword evidence="5" id="KW-1185">Reference proteome</keyword>
<dbReference type="InterPro" id="IPR050109">
    <property type="entry name" value="HTH-type_TetR-like_transc_reg"/>
</dbReference>
<dbReference type="RefSeq" id="WP_357982017.1">
    <property type="nucleotide sequence ID" value="NZ_JBFAIH010000014.1"/>
</dbReference>
<dbReference type="SUPFAM" id="SSF46689">
    <property type="entry name" value="Homeodomain-like"/>
    <property type="match status" value="1"/>
</dbReference>
<accession>A0ABV3FCY0</accession>
<feature type="DNA-binding region" description="H-T-H motif" evidence="2">
    <location>
        <begin position="56"/>
        <end position="75"/>
    </location>
</feature>
<evidence type="ECO:0000256" key="2">
    <source>
        <dbReference type="PROSITE-ProRule" id="PRU00335"/>
    </source>
</evidence>
<dbReference type="PANTHER" id="PTHR30055">
    <property type="entry name" value="HTH-TYPE TRANSCRIPTIONAL REGULATOR RUTR"/>
    <property type="match status" value="1"/>
</dbReference>
<dbReference type="PROSITE" id="PS50977">
    <property type="entry name" value="HTH_TETR_2"/>
    <property type="match status" value="1"/>
</dbReference>
<sequence length="211" mass="22515">MTDGPDNFFKIWTVGQVVNEGGATIPKERADAARNRRAILDATAALLAEHGPDAVTMDRVAAAAGVGKGTIFHRFGSRAGLLHEMVAESAVTLMSAVTDGPPPLGPGAPAADRLLAFFAAMARLVIDNLALMEIYRVVPPHPRTEEFHRFWRAHITALLSEARPDLDAETVGRLLLDGLAGQTVPDMVRAGSTDRLLAAVDQQVRAVLRAP</sequence>
<dbReference type="InterPro" id="IPR001647">
    <property type="entry name" value="HTH_TetR"/>
</dbReference>
<dbReference type="PRINTS" id="PR00455">
    <property type="entry name" value="HTHTETR"/>
</dbReference>
<dbReference type="Pfam" id="PF00440">
    <property type="entry name" value="TetR_N"/>
    <property type="match status" value="1"/>
</dbReference>
<evidence type="ECO:0000313" key="5">
    <source>
        <dbReference type="Proteomes" id="UP001551658"/>
    </source>
</evidence>
<keyword evidence="1 2" id="KW-0238">DNA-binding</keyword>
<evidence type="ECO:0000313" key="4">
    <source>
        <dbReference type="EMBL" id="MEV0365512.1"/>
    </source>
</evidence>
<comment type="caution">
    <text evidence="4">The sequence shown here is derived from an EMBL/GenBank/DDBJ whole genome shotgun (WGS) entry which is preliminary data.</text>
</comment>
<evidence type="ECO:0000256" key="1">
    <source>
        <dbReference type="ARBA" id="ARBA00023125"/>
    </source>
</evidence>
<gene>
    <name evidence="4" type="ORF">AB0H72_22695</name>
</gene>
<feature type="domain" description="HTH tetR-type" evidence="3">
    <location>
        <begin position="33"/>
        <end position="93"/>
    </location>
</feature>
<proteinExistence type="predicted"/>
<organism evidence="4 5">
    <name type="scientific">Nocardia fusca</name>
    <dbReference type="NCBI Taxonomy" id="941183"/>
    <lineage>
        <taxon>Bacteria</taxon>
        <taxon>Bacillati</taxon>
        <taxon>Actinomycetota</taxon>
        <taxon>Actinomycetes</taxon>
        <taxon>Mycobacteriales</taxon>
        <taxon>Nocardiaceae</taxon>
        <taxon>Nocardia</taxon>
    </lineage>
</organism>
<dbReference type="Gene3D" id="1.10.357.10">
    <property type="entry name" value="Tetracycline Repressor, domain 2"/>
    <property type="match status" value="1"/>
</dbReference>
<protein>
    <submittedName>
        <fullName evidence="4">Helix-turn-helix domain-containing protein</fullName>
    </submittedName>
</protein>
<dbReference type="EMBL" id="JBFAIH010000014">
    <property type="protein sequence ID" value="MEV0365512.1"/>
    <property type="molecule type" value="Genomic_DNA"/>
</dbReference>
<reference evidence="4 5" key="1">
    <citation type="submission" date="2024-06" db="EMBL/GenBank/DDBJ databases">
        <title>The Natural Products Discovery Center: Release of the First 8490 Sequenced Strains for Exploring Actinobacteria Biosynthetic Diversity.</title>
        <authorList>
            <person name="Kalkreuter E."/>
            <person name="Kautsar S.A."/>
            <person name="Yang D."/>
            <person name="Bader C.D."/>
            <person name="Teijaro C.N."/>
            <person name="Fluegel L."/>
            <person name="Davis C.M."/>
            <person name="Simpson J.R."/>
            <person name="Lauterbach L."/>
            <person name="Steele A.D."/>
            <person name="Gui C."/>
            <person name="Meng S."/>
            <person name="Li G."/>
            <person name="Viehrig K."/>
            <person name="Ye F."/>
            <person name="Su P."/>
            <person name="Kiefer A.F."/>
            <person name="Nichols A."/>
            <person name="Cepeda A.J."/>
            <person name="Yan W."/>
            <person name="Fan B."/>
            <person name="Jiang Y."/>
            <person name="Adhikari A."/>
            <person name="Zheng C.-J."/>
            <person name="Schuster L."/>
            <person name="Cowan T.M."/>
            <person name="Smanski M.J."/>
            <person name="Chevrette M.G."/>
            <person name="De Carvalho L.P.S."/>
            <person name="Shen B."/>
        </authorList>
    </citation>
    <scope>NUCLEOTIDE SEQUENCE [LARGE SCALE GENOMIC DNA]</scope>
    <source>
        <strain evidence="4 5">NPDC050671</strain>
    </source>
</reference>
<dbReference type="Proteomes" id="UP001551658">
    <property type="component" value="Unassembled WGS sequence"/>
</dbReference>
<dbReference type="PANTHER" id="PTHR30055:SF209">
    <property type="entry name" value="POSSIBLE TRANSCRIPTIONAL REGULATORY PROTEIN (PROBABLY TETR-FAMILY)"/>
    <property type="match status" value="1"/>
</dbReference>
<dbReference type="InterPro" id="IPR009057">
    <property type="entry name" value="Homeodomain-like_sf"/>
</dbReference>